<keyword evidence="1" id="KW-0812">Transmembrane</keyword>
<dbReference type="OrthoDB" id="10057839at2759"/>
<gene>
    <name evidence="2" type="ORF">EDS130_LOCUS22069</name>
</gene>
<accession>A0A814RZ07</accession>
<evidence type="ECO:0000256" key="1">
    <source>
        <dbReference type="SAM" id="Phobius"/>
    </source>
</evidence>
<keyword evidence="1" id="KW-0472">Membrane</keyword>
<comment type="caution">
    <text evidence="2">The sequence shown here is derived from an EMBL/GenBank/DDBJ whole genome shotgun (WGS) entry which is preliminary data.</text>
</comment>
<evidence type="ECO:0000313" key="2">
    <source>
        <dbReference type="EMBL" id="CAF1140639.1"/>
    </source>
</evidence>
<organism evidence="2 3">
    <name type="scientific">Adineta ricciae</name>
    <name type="common">Rotifer</name>
    <dbReference type="NCBI Taxonomy" id="249248"/>
    <lineage>
        <taxon>Eukaryota</taxon>
        <taxon>Metazoa</taxon>
        <taxon>Spiralia</taxon>
        <taxon>Gnathifera</taxon>
        <taxon>Rotifera</taxon>
        <taxon>Eurotatoria</taxon>
        <taxon>Bdelloidea</taxon>
        <taxon>Adinetida</taxon>
        <taxon>Adinetidae</taxon>
        <taxon>Adineta</taxon>
    </lineage>
</organism>
<feature type="transmembrane region" description="Helical" evidence="1">
    <location>
        <begin position="161"/>
        <end position="194"/>
    </location>
</feature>
<dbReference type="Proteomes" id="UP000663852">
    <property type="component" value="Unassembled WGS sequence"/>
</dbReference>
<protein>
    <submittedName>
        <fullName evidence="2">Uncharacterized protein</fullName>
    </submittedName>
</protein>
<proteinExistence type="predicted"/>
<keyword evidence="1" id="KW-1133">Transmembrane helix</keyword>
<reference evidence="2" key="1">
    <citation type="submission" date="2021-02" db="EMBL/GenBank/DDBJ databases">
        <authorList>
            <person name="Nowell W R."/>
        </authorList>
    </citation>
    <scope>NUCLEOTIDE SEQUENCE</scope>
</reference>
<sequence length="210" mass="23820">MLTVVFLGITHVKSTRGSFFRAKYTGAGAAESYGNGNCYTSAKWTDPSTFMKFPSGTVFFIVPGFYIGCYIIESLLQSDLRCFYDQSCLTQLLFYISPSAPLNLIALDKSLLVRSFVNSTIENLMNQLMVEQWTPSPMFENYYSECMPTKCAYTIETKSTIIYIITVVIGLIGGLTTALKLIVPRLVQFIAFCIRKWRTKRHRIMPIIEQ</sequence>
<dbReference type="AlphaFoldDB" id="A0A814RZ07"/>
<evidence type="ECO:0000313" key="3">
    <source>
        <dbReference type="Proteomes" id="UP000663852"/>
    </source>
</evidence>
<dbReference type="EMBL" id="CAJNOJ010000114">
    <property type="protein sequence ID" value="CAF1140639.1"/>
    <property type="molecule type" value="Genomic_DNA"/>
</dbReference>
<name>A0A814RZ07_ADIRI</name>